<keyword evidence="2" id="KW-1185">Reference proteome</keyword>
<reference evidence="1" key="1">
    <citation type="submission" date="2023-04" db="EMBL/GenBank/DDBJ databases">
        <title>Draft Genome sequencing of Naganishia species isolated from polar environments using Oxford Nanopore Technology.</title>
        <authorList>
            <person name="Leo P."/>
            <person name="Venkateswaran K."/>
        </authorList>
    </citation>
    <scope>NUCLEOTIDE SEQUENCE</scope>
    <source>
        <strain evidence="1">DBVPG 5303</strain>
    </source>
</reference>
<dbReference type="Proteomes" id="UP001234202">
    <property type="component" value="Unassembled WGS sequence"/>
</dbReference>
<name>A0ACC2XGJ6_9TREE</name>
<dbReference type="EMBL" id="JASBWV010000015">
    <property type="protein sequence ID" value="KAJ9122156.1"/>
    <property type="molecule type" value="Genomic_DNA"/>
</dbReference>
<proteinExistence type="predicted"/>
<comment type="caution">
    <text evidence="1">The sequence shown here is derived from an EMBL/GenBank/DDBJ whole genome shotgun (WGS) entry which is preliminary data.</text>
</comment>
<sequence>MTVTPLPAIPLSGQHALQRLLDTFGETLPGCALTVANDQQVLFDSRSGKFDALEGGSEARLAAKDDIMWFASTTKLVTSVGKSFILTIVFDSCLICFGSTAYLQLVDRGILTLDTDLSQYYPALKEATSRVFRGVGEDGEPRWEEAATPVTLKMMLNQTSGFGMEFLSGVQGWKKYSGKGPGFVNSCKVDNLIHTPIVEQPGAQFQYGNSAEWLGLILPYIVNQSTEDYMQENIFKPLGMHNTTFYPFGSEHEGRLMPLRYYNAEEKEWQVLNGQMEGLTLPRSTTSDYTKLLQALLRLIRNTEQAYLKPALLSQQSVNSLFERTLPQTALPALTHVMNMRPPQPKDVAASGEWDWSTGMVVWCPEDGRRLGKDESVAEGGWGRRAGSAGWFGAAGTMYFIDPKSNLTFVCTAQMLPGDYSMIGEMRYALEKQVYAVLQE</sequence>
<evidence type="ECO:0000313" key="1">
    <source>
        <dbReference type="EMBL" id="KAJ9122156.1"/>
    </source>
</evidence>
<accession>A0ACC2XGJ6</accession>
<protein>
    <submittedName>
        <fullName evidence="1">Uncharacterized protein</fullName>
    </submittedName>
</protein>
<evidence type="ECO:0000313" key="2">
    <source>
        <dbReference type="Proteomes" id="UP001234202"/>
    </source>
</evidence>
<organism evidence="1 2">
    <name type="scientific">Naganishia onofrii</name>
    <dbReference type="NCBI Taxonomy" id="1851511"/>
    <lineage>
        <taxon>Eukaryota</taxon>
        <taxon>Fungi</taxon>
        <taxon>Dikarya</taxon>
        <taxon>Basidiomycota</taxon>
        <taxon>Agaricomycotina</taxon>
        <taxon>Tremellomycetes</taxon>
        <taxon>Filobasidiales</taxon>
        <taxon>Filobasidiaceae</taxon>
        <taxon>Naganishia</taxon>
    </lineage>
</organism>
<gene>
    <name evidence="1" type="ORF">QFC24_004384</name>
</gene>